<dbReference type="InterPro" id="IPR011518">
    <property type="entry name" value="Transposase_36"/>
</dbReference>
<dbReference type="Proteomes" id="UP000621510">
    <property type="component" value="Unassembled WGS sequence"/>
</dbReference>
<feature type="compositionally biased region" description="Basic residues" evidence="1">
    <location>
        <begin position="73"/>
        <end position="82"/>
    </location>
</feature>
<name>A0ABS1QAI7_9ACTN</name>
<feature type="compositionally biased region" description="Low complexity" evidence="1">
    <location>
        <begin position="492"/>
        <end position="531"/>
    </location>
</feature>
<dbReference type="EMBL" id="JAERRG010000078">
    <property type="protein sequence ID" value="MBL1120971.1"/>
    <property type="molecule type" value="Genomic_DNA"/>
</dbReference>
<accession>A0ABS1QAI7</accession>
<dbReference type="Pfam" id="PF07592">
    <property type="entry name" value="DDE_Tnp_ISAZ013"/>
    <property type="match status" value="1"/>
</dbReference>
<gene>
    <name evidence="3" type="ORF">JK364_53385</name>
</gene>
<reference evidence="3 4" key="1">
    <citation type="submission" date="2021-01" db="EMBL/GenBank/DDBJ databases">
        <title>WGS of actinomycetes isolated from Thailand.</title>
        <authorList>
            <person name="Thawai C."/>
        </authorList>
    </citation>
    <scope>NUCLEOTIDE SEQUENCE [LARGE SCALE GENOMIC DNA]</scope>
    <source>
        <strain evidence="3 4">CA3R110</strain>
    </source>
</reference>
<evidence type="ECO:0000259" key="2">
    <source>
        <dbReference type="Pfam" id="PF06527"/>
    </source>
</evidence>
<evidence type="ECO:0000313" key="3">
    <source>
        <dbReference type="EMBL" id="MBL1120971.1"/>
    </source>
</evidence>
<dbReference type="InterPro" id="IPR009492">
    <property type="entry name" value="TniQ"/>
</dbReference>
<comment type="caution">
    <text evidence="3">The sequence shown here is derived from an EMBL/GenBank/DDBJ whole genome shotgun (WGS) entry which is preliminary data.</text>
</comment>
<feature type="domain" description="TniQ" evidence="2">
    <location>
        <begin position="546"/>
        <end position="672"/>
    </location>
</feature>
<proteinExistence type="predicted"/>
<evidence type="ECO:0000313" key="4">
    <source>
        <dbReference type="Proteomes" id="UP000621510"/>
    </source>
</evidence>
<feature type="region of interest" description="Disordered" evidence="1">
    <location>
        <begin position="492"/>
        <end position="540"/>
    </location>
</feature>
<keyword evidence="4" id="KW-1185">Reference proteome</keyword>
<protein>
    <submittedName>
        <fullName evidence="3">ISAzo13 family transposase</fullName>
    </submittedName>
</protein>
<evidence type="ECO:0000256" key="1">
    <source>
        <dbReference type="SAM" id="MobiDB-lite"/>
    </source>
</evidence>
<feature type="region of interest" description="Disordered" evidence="1">
    <location>
        <begin position="65"/>
        <end position="86"/>
    </location>
</feature>
<dbReference type="NCBIfam" id="NF033519">
    <property type="entry name" value="transpos_ISAzo13"/>
    <property type="match status" value="1"/>
</dbReference>
<dbReference type="Pfam" id="PF06527">
    <property type="entry name" value="TniQ"/>
    <property type="match status" value="1"/>
</dbReference>
<organism evidence="3 4">
    <name type="scientific">Streptomyces endocoffeicus</name>
    <dbReference type="NCBI Taxonomy" id="2898945"/>
    <lineage>
        <taxon>Bacteria</taxon>
        <taxon>Bacillati</taxon>
        <taxon>Actinomycetota</taxon>
        <taxon>Actinomycetes</taxon>
        <taxon>Kitasatosporales</taxon>
        <taxon>Streptomycetaceae</taxon>
        <taxon>Streptomyces</taxon>
    </lineage>
</organism>
<sequence length="831" mass="90859">MRISESIHHQLAVKFKVLFPHLDERQRRLMMGAEAQILGHGGIRAIARAAQVSETTVRKGVDELEAGEEPLGRTRRPGGGRKRAVDLDPGLRPALLALVEPDERGDPMSPLRWTVKSTRSLAGALTRQGHRVSADTIGDLLREEGFSLQAGAKTIEGKQHPDRDAQFRYINGQARQHMDAGQPVISVDTKKKELVGDYKNAGLQWRPAGEPVLVKTHDFLDRQGPGKAIPYGIYDIAANTGWVSVGTDHDTAAFAVASIRRWWQARGRHDYPDATRLLITADAGGSNGYRTRAWKTELAALAAETGLDITVCHMPPGTSKWNKIEHRLFSHISMNWRGRPLTSHDVIVNSIAATTTHTGLKVHAELDPGTYDTGIKVTDSAGAEASDQLKYLSERIPPTFVLAGIDVAASGLFSGVRGQQIAGRYTVTDTEPFAYGTTAQRQNWRNLIASLEDALRLHRHKPGSLVKLDGYLHERTDGAIGSLSQLVRGAALRPSSTAARPSPARPWRPSRSTRPPRTPARNTAATVAPAAGGQMPTQPDRSHQLPIALGPVHNETLGSYLHRLAVANNRPAGFLARLLGPLPPEFSPLSNTTAGWTPHSPERLATLSGRPTSQLARALPALADLLSPHSPGQRTEHLVSRPCRCCTARRSPTASVVITLSPAHVHLCPRHQLWTRSTHDIPLVPLPEVIEAQRRLDQLARRHRQIGQALDLARKIIEDWSASGMPIDLGKEWTDRLDRVEALAASKKVSAEDPSHLAAFPDIVVLTHLILDPPTAALDPKELYLATTAELSRRFARIYTTLGTQNPPLPAILSLPRQDIHPVNPVVWPLR</sequence>